<keyword evidence="8" id="KW-1185">Reference proteome</keyword>
<evidence type="ECO:0000256" key="3">
    <source>
        <dbReference type="ARBA" id="ARBA00022692"/>
    </source>
</evidence>
<dbReference type="Pfam" id="PF01594">
    <property type="entry name" value="AI-2E_transport"/>
    <property type="match status" value="1"/>
</dbReference>
<dbReference type="InterPro" id="IPR002549">
    <property type="entry name" value="AI-2E-like"/>
</dbReference>
<evidence type="ECO:0000256" key="2">
    <source>
        <dbReference type="ARBA" id="ARBA00009773"/>
    </source>
</evidence>
<dbReference type="OrthoDB" id="9774361at2"/>
<gene>
    <name evidence="7" type="ORF">SAMN02745134_03520</name>
</gene>
<accession>A0A1W1XWS9</accession>
<keyword evidence="5 6" id="KW-0472">Membrane</keyword>
<evidence type="ECO:0000256" key="4">
    <source>
        <dbReference type="ARBA" id="ARBA00022989"/>
    </source>
</evidence>
<evidence type="ECO:0000256" key="5">
    <source>
        <dbReference type="ARBA" id="ARBA00023136"/>
    </source>
</evidence>
<dbReference type="NCBIfam" id="TIGR02872">
    <property type="entry name" value="spore_ytvI"/>
    <property type="match status" value="1"/>
</dbReference>
<dbReference type="GO" id="GO:0055085">
    <property type="term" value="P:transmembrane transport"/>
    <property type="evidence" value="ECO:0007669"/>
    <property type="project" value="TreeGrafter"/>
</dbReference>
<reference evidence="7 8" key="1">
    <citation type="submission" date="2017-04" db="EMBL/GenBank/DDBJ databases">
        <authorList>
            <person name="Afonso C.L."/>
            <person name="Miller P.J."/>
            <person name="Scott M.A."/>
            <person name="Spackman E."/>
            <person name="Goraichik I."/>
            <person name="Dimitrov K.M."/>
            <person name="Suarez D.L."/>
            <person name="Swayne D.E."/>
        </authorList>
    </citation>
    <scope>NUCLEOTIDE SEQUENCE [LARGE SCALE GENOMIC DNA]</scope>
    <source>
        <strain evidence="7 8">DSM 12555</strain>
    </source>
</reference>
<evidence type="ECO:0000313" key="7">
    <source>
        <dbReference type="EMBL" id="SMC28440.1"/>
    </source>
</evidence>
<feature type="transmembrane region" description="Helical" evidence="6">
    <location>
        <begin position="65"/>
        <end position="86"/>
    </location>
</feature>
<dbReference type="InterPro" id="IPR014227">
    <property type="entry name" value="YtvI-like"/>
</dbReference>
<comment type="similarity">
    <text evidence="2">Belongs to the autoinducer-2 exporter (AI-2E) (TC 2.A.86) family.</text>
</comment>
<dbReference type="PANTHER" id="PTHR21716:SF68">
    <property type="entry name" value="TRANSPORT PROTEIN YTVI-RELATED"/>
    <property type="match status" value="1"/>
</dbReference>
<comment type="subcellular location">
    <subcellularLocation>
        <location evidence="1">Membrane</location>
        <topology evidence="1">Multi-pass membrane protein</topology>
    </subcellularLocation>
</comment>
<dbReference type="STRING" id="1121291.SAMN02745134_03520"/>
<dbReference type="GO" id="GO:0016020">
    <property type="term" value="C:membrane"/>
    <property type="evidence" value="ECO:0007669"/>
    <property type="project" value="UniProtKB-SubCell"/>
</dbReference>
<organism evidence="7 8">
    <name type="scientific">Clostridium acidisoli DSM 12555</name>
    <dbReference type="NCBI Taxonomy" id="1121291"/>
    <lineage>
        <taxon>Bacteria</taxon>
        <taxon>Bacillati</taxon>
        <taxon>Bacillota</taxon>
        <taxon>Clostridia</taxon>
        <taxon>Eubacteriales</taxon>
        <taxon>Clostridiaceae</taxon>
        <taxon>Clostridium</taxon>
    </lineage>
</organism>
<evidence type="ECO:0000256" key="1">
    <source>
        <dbReference type="ARBA" id="ARBA00004141"/>
    </source>
</evidence>
<feature type="transmembrane region" description="Helical" evidence="6">
    <location>
        <begin position="245"/>
        <end position="267"/>
    </location>
</feature>
<dbReference type="PANTHER" id="PTHR21716">
    <property type="entry name" value="TRANSMEMBRANE PROTEIN"/>
    <property type="match status" value="1"/>
</dbReference>
<evidence type="ECO:0000256" key="6">
    <source>
        <dbReference type="SAM" id="Phobius"/>
    </source>
</evidence>
<evidence type="ECO:0000313" key="8">
    <source>
        <dbReference type="Proteomes" id="UP000192468"/>
    </source>
</evidence>
<feature type="transmembrane region" description="Helical" evidence="6">
    <location>
        <begin position="217"/>
        <end position="239"/>
    </location>
</feature>
<feature type="transmembrane region" description="Helical" evidence="6">
    <location>
        <begin position="159"/>
        <end position="180"/>
    </location>
</feature>
<sequence length="350" mass="39165">MDKFLERFDKTIIFVVIYTLVFVVFFKTISYTLPFVLALIFAIAFQKPTNFLIKKFKLKNSMAAFITTTIFSAIIILIFVFAIASVTNEIVTLTKNAQTYVTDISPKINKLMTNLQSFYKNLDPSISSTIEQNFSSYATKTLSTTVNISGKVMSYILTFFSYIPYVAMVIIFTFVSTYFFTKDLSTAKVKFADSLPTHQTDKILNAFTHIKKMLGKYVLSELIIIGITFVETIIAYAVLNVNYVLLLAIITAICDFLPIVGIAIIYIPLAVIYFISGNYFTAVGLLVAYAVISIIRQIIEPKIVSSTMGIHPVAALAALFIGLEAGGISGIFFCMFLVLFYKIFKNLDIL</sequence>
<protein>
    <submittedName>
        <fullName evidence="7">Sporulation integral membrane protein YtvI</fullName>
    </submittedName>
</protein>
<proteinExistence type="inferred from homology"/>
<dbReference type="Proteomes" id="UP000192468">
    <property type="component" value="Unassembled WGS sequence"/>
</dbReference>
<feature type="transmembrane region" description="Helical" evidence="6">
    <location>
        <begin position="279"/>
        <end position="299"/>
    </location>
</feature>
<feature type="transmembrane region" description="Helical" evidence="6">
    <location>
        <begin position="319"/>
        <end position="341"/>
    </location>
</feature>
<name>A0A1W1XWS9_9CLOT</name>
<dbReference type="AlphaFoldDB" id="A0A1W1XWS9"/>
<keyword evidence="3 6" id="KW-0812">Transmembrane</keyword>
<keyword evidence="4 6" id="KW-1133">Transmembrane helix</keyword>
<feature type="transmembrane region" description="Helical" evidence="6">
    <location>
        <begin position="12"/>
        <end position="29"/>
    </location>
</feature>
<dbReference type="EMBL" id="FWXH01000025">
    <property type="protein sequence ID" value="SMC28440.1"/>
    <property type="molecule type" value="Genomic_DNA"/>
</dbReference>